<feature type="domain" description="Enoyl reductase (ER)" evidence="4">
    <location>
        <begin position="80"/>
        <end position="441"/>
    </location>
</feature>
<keyword evidence="6" id="KW-1185">Reference proteome</keyword>
<dbReference type="SUPFAM" id="SSF50129">
    <property type="entry name" value="GroES-like"/>
    <property type="match status" value="1"/>
</dbReference>
<feature type="region of interest" description="Disordered" evidence="3">
    <location>
        <begin position="36"/>
        <end position="57"/>
    </location>
</feature>
<evidence type="ECO:0000313" key="6">
    <source>
        <dbReference type="Proteomes" id="UP000054383"/>
    </source>
</evidence>
<comment type="similarity">
    <text evidence="1">Belongs to the zinc-containing alcohol dehydrogenase family.</text>
</comment>
<reference evidence="5 6" key="1">
    <citation type="submission" date="2015-04" db="EMBL/GenBank/DDBJ databases">
        <authorList>
            <person name="Syromyatnikov M.Y."/>
            <person name="Popov V.N."/>
        </authorList>
    </citation>
    <scope>NUCLEOTIDE SEQUENCE [LARGE SCALE GENOMIC DNA]</scope>
    <source>
        <strain evidence="5">WF-38-12</strain>
    </source>
</reference>
<dbReference type="InterPro" id="IPR036291">
    <property type="entry name" value="NAD(P)-bd_dom_sf"/>
</dbReference>
<dbReference type="STRING" id="28573.A0A0U1LUR3"/>
<dbReference type="Proteomes" id="UP000054383">
    <property type="component" value="Unassembled WGS sequence"/>
</dbReference>
<name>A0A0U1LUR3_TALIS</name>
<sequence length="448" mass="48283">MSTTATWVATQSLASEKQQQNHLVSRESAPFHYINETRPTDQVGPNNSTETPPQGEQIQSQLSTSISAPAALQSALILHAVKEKYALVSDHAVPSIIHQDEILIKISAIGLNPIDWKAPAFNFGIPSLPWVFGRDLAGTVVQTSSPNSRLQVGDLVLVPSTDYRDIRKAAFQEYAIATHYNAAKIPATVPIHSGASIGVAYVAAALALGTSFGLDFGLAENVPGPNLRRILKEINTQEIPEDVREECLPSETDSEVVQKGDWIAIWGASTTTGFIALQLAKLCGLKVICIADIARHGAKLHAAGADILVDRHNTDRAVEIIRGVTNGRLRFGLDIVGRDTATILQRTLFTSEHDGPQAHLLGLTGLPKEKDPRIKFHTVPIKIFHSSIAVGEALVTWLEKLLETKVLNPPDVIIKSEGGLGGINDALEVLKSGAASGKRIVVDLERKE</sequence>
<proteinExistence type="inferred from homology"/>
<dbReference type="OMA" id="IDWKGPA"/>
<dbReference type="SMART" id="SM00829">
    <property type="entry name" value="PKS_ER"/>
    <property type="match status" value="1"/>
</dbReference>
<protein>
    <recommendedName>
        <fullName evidence="4">Enoyl reductase (ER) domain-containing protein</fullName>
    </recommendedName>
</protein>
<accession>A0A0U1LUR3</accession>
<organism evidence="5 6">
    <name type="scientific">Talaromyces islandicus</name>
    <name type="common">Penicillium islandicum</name>
    <dbReference type="NCBI Taxonomy" id="28573"/>
    <lineage>
        <taxon>Eukaryota</taxon>
        <taxon>Fungi</taxon>
        <taxon>Dikarya</taxon>
        <taxon>Ascomycota</taxon>
        <taxon>Pezizomycotina</taxon>
        <taxon>Eurotiomycetes</taxon>
        <taxon>Eurotiomycetidae</taxon>
        <taxon>Eurotiales</taxon>
        <taxon>Trichocomaceae</taxon>
        <taxon>Talaromyces</taxon>
        <taxon>Talaromyces sect. Islandici</taxon>
    </lineage>
</organism>
<dbReference type="InterPro" id="IPR047122">
    <property type="entry name" value="Trans-enoyl_RdTase-like"/>
</dbReference>
<dbReference type="Gene3D" id="3.90.180.10">
    <property type="entry name" value="Medium-chain alcohol dehydrogenases, catalytic domain"/>
    <property type="match status" value="1"/>
</dbReference>
<dbReference type="Gene3D" id="3.40.50.720">
    <property type="entry name" value="NAD(P)-binding Rossmann-like Domain"/>
    <property type="match status" value="1"/>
</dbReference>
<feature type="compositionally biased region" description="Polar residues" evidence="3">
    <location>
        <begin position="43"/>
        <end position="57"/>
    </location>
</feature>
<dbReference type="InterPro" id="IPR011032">
    <property type="entry name" value="GroES-like_sf"/>
</dbReference>
<evidence type="ECO:0000256" key="2">
    <source>
        <dbReference type="ARBA" id="ARBA00023002"/>
    </source>
</evidence>
<evidence type="ECO:0000313" key="5">
    <source>
        <dbReference type="EMBL" id="CRG86842.1"/>
    </source>
</evidence>
<dbReference type="PANTHER" id="PTHR43482:SF2">
    <property type="entry name" value="ZINC-BINDING DEHYDROGENASE FAMILY, PUTATIVE (AFU_ORTHOLOGUE AFUA_3G15030)-RELATED"/>
    <property type="match status" value="1"/>
</dbReference>
<gene>
    <name evidence="5" type="ORF">PISL3812_03854</name>
</gene>
<dbReference type="OrthoDB" id="10257049at2759"/>
<dbReference type="CDD" id="cd08249">
    <property type="entry name" value="enoyl_reductase_like"/>
    <property type="match status" value="1"/>
</dbReference>
<dbReference type="AlphaFoldDB" id="A0A0U1LUR3"/>
<dbReference type="InterPro" id="IPR020843">
    <property type="entry name" value="ER"/>
</dbReference>
<dbReference type="GO" id="GO:0016651">
    <property type="term" value="F:oxidoreductase activity, acting on NAD(P)H"/>
    <property type="evidence" value="ECO:0007669"/>
    <property type="project" value="InterPro"/>
</dbReference>
<dbReference type="InterPro" id="IPR013154">
    <property type="entry name" value="ADH-like_N"/>
</dbReference>
<dbReference type="SUPFAM" id="SSF51735">
    <property type="entry name" value="NAD(P)-binding Rossmann-fold domains"/>
    <property type="match status" value="1"/>
</dbReference>
<evidence type="ECO:0000256" key="3">
    <source>
        <dbReference type="SAM" id="MobiDB-lite"/>
    </source>
</evidence>
<dbReference type="InterPro" id="IPR052585">
    <property type="entry name" value="Lipid_raft_assoc_Zn_ADH"/>
</dbReference>
<evidence type="ECO:0000256" key="1">
    <source>
        <dbReference type="ARBA" id="ARBA00008072"/>
    </source>
</evidence>
<dbReference type="EMBL" id="CVMT01000003">
    <property type="protein sequence ID" value="CRG86842.1"/>
    <property type="molecule type" value="Genomic_DNA"/>
</dbReference>
<keyword evidence="2" id="KW-0560">Oxidoreductase</keyword>
<dbReference type="PANTHER" id="PTHR43482">
    <property type="entry name" value="PROTEIN AST1-RELATED"/>
    <property type="match status" value="1"/>
</dbReference>
<evidence type="ECO:0000259" key="4">
    <source>
        <dbReference type="SMART" id="SM00829"/>
    </source>
</evidence>
<dbReference type="Pfam" id="PF08240">
    <property type="entry name" value="ADH_N"/>
    <property type="match status" value="1"/>
</dbReference>